<evidence type="ECO:0000313" key="3">
    <source>
        <dbReference type="Proteomes" id="UP000199093"/>
    </source>
</evidence>
<evidence type="ECO:0000313" key="2">
    <source>
        <dbReference type="EMBL" id="SDJ62423.1"/>
    </source>
</evidence>
<accession>A0A1G8V8U1</accession>
<organism evidence="2 3">
    <name type="scientific">Salipiger marinus</name>
    <dbReference type="NCBI Taxonomy" id="555512"/>
    <lineage>
        <taxon>Bacteria</taxon>
        <taxon>Pseudomonadati</taxon>
        <taxon>Pseudomonadota</taxon>
        <taxon>Alphaproteobacteria</taxon>
        <taxon>Rhodobacterales</taxon>
        <taxon>Roseobacteraceae</taxon>
        <taxon>Salipiger</taxon>
    </lineage>
</organism>
<dbReference type="AlphaFoldDB" id="A0A1G8V8U1"/>
<keyword evidence="3" id="KW-1185">Reference proteome</keyword>
<proteinExistence type="predicted"/>
<reference evidence="2 3" key="1">
    <citation type="submission" date="2016-10" db="EMBL/GenBank/DDBJ databases">
        <authorList>
            <person name="de Groot N.N."/>
        </authorList>
    </citation>
    <scope>NUCLEOTIDE SEQUENCE [LARGE SCALE GENOMIC DNA]</scope>
    <source>
        <strain evidence="2 3">DSM 26424</strain>
    </source>
</reference>
<gene>
    <name evidence="2" type="ORF">SAMN04487993_10774</name>
</gene>
<sequence length="68" mass="6961">MARARPSQAVIRNAILAARDCGLEIGAVEITRDGGARILVGSGTAPLSSRGDDEGGNTCDELFRGTSS</sequence>
<feature type="region of interest" description="Disordered" evidence="1">
    <location>
        <begin position="43"/>
        <end position="68"/>
    </location>
</feature>
<dbReference type="Proteomes" id="UP000199093">
    <property type="component" value="Unassembled WGS sequence"/>
</dbReference>
<dbReference type="STRING" id="555512.SAMN04487993_10774"/>
<protein>
    <submittedName>
        <fullName evidence="2">Uncharacterized protein</fullName>
    </submittedName>
</protein>
<dbReference type="EMBL" id="FNEJ01000077">
    <property type="protein sequence ID" value="SDJ62423.1"/>
    <property type="molecule type" value="Genomic_DNA"/>
</dbReference>
<evidence type="ECO:0000256" key="1">
    <source>
        <dbReference type="SAM" id="MobiDB-lite"/>
    </source>
</evidence>
<name>A0A1G8V8U1_9RHOB</name>